<dbReference type="PRINTS" id="PR00038">
    <property type="entry name" value="HTHLUXR"/>
</dbReference>
<dbReference type="GO" id="GO:0004016">
    <property type="term" value="F:adenylate cyclase activity"/>
    <property type="evidence" value="ECO:0007669"/>
    <property type="project" value="TreeGrafter"/>
</dbReference>
<keyword evidence="2" id="KW-0067">ATP-binding</keyword>
<dbReference type="Pfam" id="PF13191">
    <property type="entry name" value="AAA_16"/>
    <property type="match status" value="1"/>
</dbReference>
<dbReference type="SMART" id="SM00421">
    <property type="entry name" value="HTH_LUXR"/>
    <property type="match status" value="1"/>
</dbReference>
<dbReference type="InterPro" id="IPR027417">
    <property type="entry name" value="P-loop_NTPase"/>
</dbReference>
<dbReference type="RefSeq" id="WP_132875570.1">
    <property type="nucleotide sequence ID" value="NZ_SLXQ01000001.1"/>
</dbReference>
<dbReference type="GO" id="GO:0005524">
    <property type="term" value="F:ATP binding"/>
    <property type="evidence" value="ECO:0007669"/>
    <property type="project" value="UniProtKB-KW"/>
</dbReference>
<keyword evidence="5" id="KW-1185">Reference proteome</keyword>
<dbReference type="SUPFAM" id="SSF46894">
    <property type="entry name" value="C-terminal effector domain of the bipartite response regulators"/>
    <property type="match status" value="1"/>
</dbReference>
<reference evidence="4 5" key="1">
    <citation type="submission" date="2019-03" db="EMBL/GenBank/DDBJ databases">
        <title>Genomic Encyclopedia of Type Strains, Phase IV (KMG-IV): sequencing the most valuable type-strain genomes for metagenomic binning, comparative biology and taxonomic classification.</title>
        <authorList>
            <person name="Goeker M."/>
        </authorList>
    </citation>
    <scope>NUCLEOTIDE SEQUENCE [LARGE SCALE GENOMIC DNA]</scope>
    <source>
        <strain evidence="4 5">DSM 45765</strain>
    </source>
</reference>
<dbReference type="OrthoDB" id="3656034at2"/>
<dbReference type="GO" id="GO:0006355">
    <property type="term" value="P:regulation of DNA-templated transcription"/>
    <property type="evidence" value="ECO:0007669"/>
    <property type="project" value="InterPro"/>
</dbReference>
<dbReference type="CDD" id="cd06170">
    <property type="entry name" value="LuxR_C_like"/>
    <property type="match status" value="1"/>
</dbReference>
<dbReference type="PROSITE" id="PS50043">
    <property type="entry name" value="HTH_LUXR_2"/>
    <property type="match status" value="1"/>
</dbReference>
<dbReference type="GO" id="GO:0005737">
    <property type="term" value="C:cytoplasm"/>
    <property type="evidence" value="ECO:0007669"/>
    <property type="project" value="TreeGrafter"/>
</dbReference>
<accession>A0A4V2SV46</accession>
<gene>
    <name evidence="4" type="ORF">EV191_101998</name>
</gene>
<dbReference type="InterPro" id="IPR041664">
    <property type="entry name" value="AAA_16"/>
</dbReference>
<dbReference type="PANTHER" id="PTHR16305:SF35">
    <property type="entry name" value="TRANSCRIPTIONAL ACTIVATOR DOMAIN"/>
    <property type="match status" value="1"/>
</dbReference>
<dbReference type="SUPFAM" id="SSF52540">
    <property type="entry name" value="P-loop containing nucleoside triphosphate hydrolases"/>
    <property type="match status" value="1"/>
</dbReference>
<evidence type="ECO:0000256" key="2">
    <source>
        <dbReference type="ARBA" id="ARBA00022840"/>
    </source>
</evidence>
<dbReference type="Pfam" id="PF00196">
    <property type="entry name" value="GerE"/>
    <property type="match status" value="1"/>
</dbReference>
<evidence type="ECO:0000313" key="4">
    <source>
        <dbReference type="EMBL" id="TCP57046.1"/>
    </source>
</evidence>
<dbReference type="GO" id="GO:0003677">
    <property type="term" value="F:DNA binding"/>
    <property type="evidence" value="ECO:0007669"/>
    <property type="project" value="InterPro"/>
</dbReference>
<dbReference type="InterPro" id="IPR011990">
    <property type="entry name" value="TPR-like_helical_dom_sf"/>
</dbReference>
<dbReference type="InterPro" id="IPR036388">
    <property type="entry name" value="WH-like_DNA-bd_sf"/>
</dbReference>
<evidence type="ECO:0000256" key="1">
    <source>
        <dbReference type="ARBA" id="ARBA00022741"/>
    </source>
</evidence>
<name>A0A4V2SV46_9PSEU</name>
<comment type="caution">
    <text evidence="4">The sequence shown here is derived from an EMBL/GenBank/DDBJ whole genome shotgun (WGS) entry which is preliminary data.</text>
</comment>
<proteinExistence type="predicted"/>
<organism evidence="4 5">
    <name type="scientific">Tamaricihabitans halophyticus</name>
    <dbReference type="NCBI Taxonomy" id="1262583"/>
    <lineage>
        <taxon>Bacteria</taxon>
        <taxon>Bacillati</taxon>
        <taxon>Actinomycetota</taxon>
        <taxon>Actinomycetes</taxon>
        <taxon>Pseudonocardiales</taxon>
        <taxon>Pseudonocardiaceae</taxon>
        <taxon>Tamaricihabitans</taxon>
    </lineage>
</organism>
<dbReference type="EMBL" id="SLXQ01000001">
    <property type="protein sequence ID" value="TCP57046.1"/>
    <property type="molecule type" value="Genomic_DNA"/>
</dbReference>
<dbReference type="Gene3D" id="1.10.10.10">
    <property type="entry name" value="Winged helix-like DNA-binding domain superfamily/Winged helix DNA-binding domain"/>
    <property type="match status" value="1"/>
</dbReference>
<keyword evidence="1" id="KW-0547">Nucleotide-binding</keyword>
<evidence type="ECO:0000259" key="3">
    <source>
        <dbReference type="PROSITE" id="PS50043"/>
    </source>
</evidence>
<evidence type="ECO:0000313" key="5">
    <source>
        <dbReference type="Proteomes" id="UP000294911"/>
    </source>
</evidence>
<dbReference type="PANTHER" id="PTHR16305">
    <property type="entry name" value="TESTICULAR SOLUBLE ADENYLYL CYCLASE"/>
    <property type="match status" value="1"/>
</dbReference>
<sequence>MLHGREAELGAVEQLLADARAGRSRALVLRGEAGIGKSAILERAHELAGGMRVLCGTGIETESALPFAGLHLLLRGLTDRVRELPEPQAAALCSALSLTPIPRNDRYLVGAAVLTLFAELAEERPLLCLVDDAHWLDQDSAEALLFVARRLEAEQVALLFSARDLDGPPFPAQGLAELRMAPLSSAAADGLLDDSASDLPKHVRVQIVAAAQGNPLALHEFPAAQRAGRLSAQPNGVTPLPIHSRIQQAFADRISDLPAATRTLLLLTAADSTGEPDVVLRAATNLGAGLADLAPAERNEIVRYVDGRLDFRHPLIRSAVYQAASSHERITVHTELATAFGELGNPCQRAWHLAAAATGPDEAVARALVEAAEADRAFGGYSAVTAAYERAAALSPDPEARGSRLLAAAYAAYEAGESDRVMALVDEAQSYLRDPTLRAECVALRATLVDELNRPLEAHQILLDAGIAIAEHNKETASWMLFYAVETAWMAGDFDVAADVARRAEELELPDGGREVRWLSAAAVGLNAAEPAELAEGVSALRELIDNAVGPDIPSGITVSWWQLMLGDHRTAYEWALAAERECREQGAVGSLLPALGILTRTQLHLGQRHNAVAGATEGLRIARDIGREQAGTYLSTVLAFAAAQEGAEQRCIELVDAARKPGVGHSYVRAGCALGLLEVGLGRYEAVFDRLAELVEGPNRMDALSAVPDLVEAAARLNQQDCVRVPAARYIRWAELVEQPWARGVGERCAALLGSDDEAEERYIAAVLAGREPGGRPFELARTELLYGEWLRRQRRRVDARPVLRSAADAFERLGASPWLARAQSELRATGETLVAKESAPDLLSRLTPQELQVVRLAADGLSNRDIGAQLFLSPRTVGHHLYKAYPKLGVTSRNELARIELAS</sequence>
<dbReference type="SUPFAM" id="SSF48452">
    <property type="entry name" value="TPR-like"/>
    <property type="match status" value="1"/>
</dbReference>
<dbReference type="InterPro" id="IPR016032">
    <property type="entry name" value="Sig_transdc_resp-reg_C-effctor"/>
</dbReference>
<dbReference type="AlphaFoldDB" id="A0A4V2SV46"/>
<feature type="domain" description="HTH luxR-type" evidence="3">
    <location>
        <begin position="841"/>
        <end position="905"/>
    </location>
</feature>
<dbReference type="Proteomes" id="UP000294911">
    <property type="component" value="Unassembled WGS sequence"/>
</dbReference>
<protein>
    <submittedName>
        <fullName evidence="4">Putative ATPase</fullName>
    </submittedName>
</protein>
<dbReference type="InterPro" id="IPR000792">
    <property type="entry name" value="Tscrpt_reg_LuxR_C"/>
</dbReference>